<dbReference type="CDD" id="cd13901">
    <property type="entry name" value="CuRO_3_MaLCC_like"/>
    <property type="match status" value="1"/>
</dbReference>
<keyword evidence="15" id="KW-1185">Reference proteome</keyword>
<comment type="similarity">
    <text evidence="3">Belongs to the multicopper oxidase family.</text>
</comment>
<evidence type="ECO:0000259" key="11">
    <source>
        <dbReference type="Pfam" id="PF00394"/>
    </source>
</evidence>
<organism evidence="14 15">
    <name type="scientific">Neurospora intermedia</name>
    <dbReference type="NCBI Taxonomy" id="5142"/>
    <lineage>
        <taxon>Eukaryota</taxon>
        <taxon>Fungi</taxon>
        <taxon>Dikarya</taxon>
        <taxon>Ascomycota</taxon>
        <taxon>Pezizomycotina</taxon>
        <taxon>Sordariomycetes</taxon>
        <taxon>Sordariomycetidae</taxon>
        <taxon>Sordariales</taxon>
        <taxon>Sordariaceae</taxon>
        <taxon>Neurospora</taxon>
    </lineage>
</organism>
<dbReference type="InterPro" id="IPR011706">
    <property type="entry name" value="Cu-oxidase_C"/>
</dbReference>
<evidence type="ECO:0000256" key="4">
    <source>
        <dbReference type="ARBA" id="ARBA00012297"/>
    </source>
</evidence>
<dbReference type="PANTHER" id="PTHR11709">
    <property type="entry name" value="MULTI-COPPER OXIDASE"/>
    <property type="match status" value="1"/>
</dbReference>
<name>A0ABR3DCM2_NEUIN</name>
<feature type="domain" description="Plastocyanin-like" evidence="12">
    <location>
        <begin position="443"/>
        <end position="570"/>
    </location>
</feature>
<keyword evidence="10" id="KW-0732">Signal</keyword>
<dbReference type="PROSITE" id="PS00080">
    <property type="entry name" value="MULTICOPPER_OXIDASE2"/>
    <property type="match status" value="1"/>
</dbReference>
<evidence type="ECO:0000256" key="10">
    <source>
        <dbReference type="SAM" id="SignalP"/>
    </source>
</evidence>
<keyword evidence="5" id="KW-0479">Metal-binding</keyword>
<dbReference type="CDD" id="cd13854">
    <property type="entry name" value="CuRO_1_MaLCC_like"/>
    <property type="match status" value="1"/>
</dbReference>
<proteinExistence type="inferred from homology"/>
<feature type="domain" description="Plastocyanin-like" evidence="13">
    <location>
        <begin position="76"/>
        <end position="184"/>
    </location>
</feature>
<evidence type="ECO:0000259" key="12">
    <source>
        <dbReference type="Pfam" id="PF07731"/>
    </source>
</evidence>
<evidence type="ECO:0000259" key="13">
    <source>
        <dbReference type="Pfam" id="PF07732"/>
    </source>
</evidence>
<dbReference type="InterPro" id="IPR002355">
    <property type="entry name" value="Cu_oxidase_Cu_BS"/>
</dbReference>
<comment type="catalytic activity">
    <reaction evidence="1">
        <text>4 hydroquinone + O2 = 4 benzosemiquinone + 2 H2O</text>
        <dbReference type="Rhea" id="RHEA:11276"/>
        <dbReference type="ChEBI" id="CHEBI:15377"/>
        <dbReference type="ChEBI" id="CHEBI:15379"/>
        <dbReference type="ChEBI" id="CHEBI:17594"/>
        <dbReference type="ChEBI" id="CHEBI:17977"/>
        <dbReference type="EC" id="1.10.3.2"/>
    </reaction>
</comment>
<dbReference type="SUPFAM" id="SSF49503">
    <property type="entry name" value="Cupredoxins"/>
    <property type="match status" value="3"/>
</dbReference>
<evidence type="ECO:0000256" key="7">
    <source>
        <dbReference type="ARBA" id="ARBA00023008"/>
    </source>
</evidence>
<feature type="signal peptide" evidence="10">
    <location>
        <begin position="1"/>
        <end position="22"/>
    </location>
</feature>
<dbReference type="Pfam" id="PF00394">
    <property type="entry name" value="Cu-oxidase"/>
    <property type="match status" value="1"/>
</dbReference>
<dbReference type="InterPro" id="IPR001117">
    <property type="entry name" value="Cu-oxidase_2nd"/>
</dbReference>
<keyword evidence="7" id="KW-0186">Copper</keyword>
<accession>A0ABR3DCM2</accession>
<dbReference type="EC" id="1.10.3.2" evidence="4"/>
<keyword evidence="8" id="KW-0325">Glycoprotein</keyword>
<dbReference type="EMBL" id="JAVLET010000005">
    <property type="protein sequence ID" value="KAL0469623.1"/>
    <property type="molecule type" value="Genomic_DNA"/>
</dbReference>
<comment type="caution">
    <text evidence="14">The sequence shown here is derived from an EMBL/GenBank/DDBJ whole genome shotgun (WGS) entry which is preliminary data.</text>
</comment>
<evidence type="ECO:0000256" key="1">
    <source>
        <dbReference type="ARBA" id="ARBA00000349"/>
    </source>
</evidence>
<dbReference type="InterPro" id="IPR033138">
    <property type="entry name" value="Cu_oxidase_CS"/>
</dbReference>
<dbReference type="Gene3D" id="2.60.40.420">
    <property type="entry name" value="Cupredoxins - blue copper proteins"/>
    <property type="match status" value="3"/>
</dbReference>
<evidence type="ECO:0000256" key="8">
    <source>
        <dbReference type="ARBA" id="ARBA00023180"/>
    </source>
</evidence>
<keyword evidence="6" id="KW-0560">Oxidoreductase</keyword>
<protein>
    <recommendedName>
        <fullName evidence="4">laccase</fullName>
        <ecNumber evidence="4">1.10.3.2</ecNumber>
    </recommendedName>
</protein>
<evidence type="ECO:0000256" key="2">
    <source>
        <dbReference type="ARBA" id="ARBA00001935"/>
    </source>
</evidence>
<dbReference type="Proteomes" id="UP001451303">
    <property type="component" value="Unassembled WGS sequence"/>
</dbReference>
<keyword evidence="9" id="KW-0439">Lignin degradation</keyword>
<evidence type="ECO:0000313" key="14">
    <source>
        <dbReference type="EMBL" id="KAL0469623.1"/>
    </source>
</evidence>
<comment type="cofactor">
    <cofactor evidence="2">
        <name>Cu cation</name>
        <dbReference type="ChEBI" id="CHEBI:23378"/>
    </cofactor>
</comment>
<dbReference type="Pfam" id="PF07732">
    <property type="entry name" value="Cu-oxidase_3"/>
    <property type="match status" value="1"/>
</dbReference>
<dbReference type="Pfam" id="PF07731">
    <property type="entry name" value="Cu-oxidase_2"/>
    <property type="match status" value="1"/>
</dbReference>
<evidence type="ECO:0000313" key="15">
    <source>
        <dbReference type="Proteomes" id="UP001451303"/>
    </source>
</evidence>
<dbReference type="InterPro" id="IPR008972">
    <property type="entry name" value="Cupredoxin"/>
</dbReference>
<feature type="domain" description="Plastocyanin-like" evidence="11">
    <location>
        <begin position="195"/>
        <end position="340"/>
    </location>
</feature>
<evidence type="ECO:0000256" key="6">
    <source>
        <dbReference type="ARBA" id="ARBA00023002"/>
    </source>
</evidence>
<dbReference type="InterPro" id="IPR011707">
    <property type="entry name" value="Cu-oxidase-like_N"/>
</dbReference>
<dbReference type="InterPro" id="IPR045087">
    <property type="entry name" value="Cu-oxidase_fam"/>
</dbReference>
<dbReference type="PROSITE" id="PS00079">
    <property type="entry name" value="MULTICOPPER_OXIDASE1"/>
    <property type="match status" value="1"/>
</dbReference>
<evidence type="ECO:0000256" key="9">
    <source>
        <dbReference type="ARBA" id="ARBA00023185"/>
    </source>
</evidence>
<feature type="chain" id="PRO_5046499109" description="laccase" evidence="10">
    <location>
        <begin position="23"/>
        <end position="607"/>
    </location>
</feature>
<dbReference type="PANTHER" id="PTHR11709:SF87">
    <property type="entry name" value="LACCASE"/>
    <property type="match status" value="1"/>
</dbReference>
<evidence type="ECO:0000256" key="5">
    <source>
        <dbReference type="ARBA" id="ARBA00022723"/>
    </source>
</evidence>
<reference evidence="14 15" key="1">
    <citation type="submission" date="2023-09" db="EMBL/GenBank/DDBJ databases">
        <title>Multi-omics analysis of a traditional fermented food reveals byproduct-associated fungal strains for waste-to-food upcycling.</title>
        <authorList>
            <consortium name="Lawrence Berkeley National Laboratory"/>
            <person name="Rekdal V.M."/>
            <person name="Villalobos-Escobedo J.M."/>
            <person name="Rodriguez-Valeron N."/>
            <person name="Garcia M.O."/>
            <person name="Vasquez D.P."/>
            <person name="Damayanti I."/>
            <person name="Sorensen P.M."/>
            <person name="Baidoo E.E."/>
            <person name="De Carvalho A.C."/>
            <person name="Riley R."/>
            <person name="Lipzen A."/>
            <person name="He G."/>
            <person name="Yan M."/>
            <person name="Haridas S."/>
            <person name="Daum C."/>
            <person name="Yoshinaga Y."/>
            <person name="Ng V."/>
            <person name="Grigoriev I.V."/>
            <person name="Munk R."/>
            <person name="Nuraida L."/>
            <person name="Wijaya C.H."/>
            <person name="Morales P.-C."/>
            <person name="Keasling J.D."/>
        </authorList>
    </citation>
    <scope>NUCLEOTIDE SEQUENCE [LARGE SCALE GENOMIC DNA]</scope>
    <source>
        <strain evidence="14 15">FGSC 2613</strain>
    </source>
</reference>
<gene>
    <name evidence="14" type="ORF">QR685DRAFT_294983</name>
</gene>
<evidence type="ECO:0000256" key="3">
    <source>
        <dbReference type="ARBA" id="ARBA00010609"/>
    </source>
</evidence>
<sequence>MFFRVSIIGFLRALTVFSVATASSLVQRDSSCNTPDNRACWTDGFDITTDWEKEVPFTGRTVHYTLVLEEYDIIGPDGVFKHDAMLFNGSFPGPTITADWGDYVNVTIINKLLYNGTSIHWHGLQMEDNNINDGVGGVTECPIPPNATKSYLFLAEQYGTTWYHSHYSSQYGNGVLGAIVFNGPASANYDVDLGTFPINDWYYESADQILAQVQAPAEYGGPTIPPPADNILFNGTNVNPADITMGEYARVVLTPGLKYRLRLFNPSVNYAYTFSIVGHNFTVIATDLVPVNTTDPSTTVSSLFIAVGQRFDIIIQGKSEEEIASDPGNGNYWINATQPISGYCGNFYGKPAAILSYDYPGATDELPIVDGPVPEDLRCEDSIDFRPVVVRDVPPSEFSISEYNTLPVHLMNDKKQSKVFWTIDDVAMNVTWEKPLLEYIREDSTFWPYSENVLEIPPESEWSFWLIENKSKIPHPMHLHGHDFVIVGRSPAPDNPGLSDAMMPDRHFDPVLDTSSLNFTNPARRDVTMLPGNGWLIVAFQNNNPGAWLFHCHIAWHVSMGLSVQFLENRNEIKAVMDLNLLVDNCNAWQSYIDTNPPYQPKNDSGV</sequence>